<gene>
    <name evidence="9" type="ORF">TKK_014041</name>
</gene>
<accession>A0ABD2WEF1</accession>
<dbReference type="GO" id="GO:0016787">
    <property type="term" value="F:hydrolase activity"/>
    <property type="evidence" value="ECO:0007669"/>
    <property type="project" value="UniProtKB-KW"/>
</dbReference>
<evidence type="ECO:0000256" key="1">
    <source>
        <dbReference type="ARBA" id="ARBA00022679"/>
    </source>
</evidence>
<evidence type="ECO:0000256" key="5">
    <source>
        <dbReference type="ARBA" id="ARBA00022801"/>
    </source>
</evidence>
<keyword evidence="4" id="KW-0255">Endonuclease</keyword>
<dbReference type="SUPFAM" id="SSF53098">
    <property type="entry name" value="Ribonuclease H-like"/>
    <property type="match status" value="1"/>
</dbReference>
<dbReference type="InterPro" id="IPR001584">
    <property type="entry name" value="Integrase_cat-core"/>
</dbReference>
<dbReference type="PROSITE" id="PS50994">
    <property type="entry name" value="INTEGRASE"/>
    <property type="match status" value="1"/>
</dbReference>
<evidence type="ECO:0000313" key="10">
    <source>
        <dbReference type="Proteomes" id="UP001627154"/>
    </source>
</evidence>
<sequence length="548" mass="62737">MELTAIYLRIKHFHHELEGREFSVYCDHKPLQYAFMQAPEHAPVVRQRQLAYISQYTTSIKYLPGAENPVADALSRISHEEIATKETSTTVEVPCPSIDAFALPTAFSLEELSQEQSKDDQLPIILAGEKIPLPLQKGMWPVNNKLLPIFYNTEEDLIRPYIPVSMRDRVIDLVHKCGHPGPKSTTKLIKRKYQNKVSRHTKLIPALFPIPDDRFAHVHLDLVTLQESEEFTHALTMIDRFSRWPEAVPIPDMNAETLAHAFVDTWVARYGVPETVTSDQGQQFEGGLFNELCKLLGTNRVHTTPCHPESNGIIERWHRDFKTALMCFEGEKEWTKALPLVMLGLRTRIRSDIDASPAEIMYGSTLRLPGEFFSDKDTEHDLHFFTEEVRAFLKSIKPVLATSHNQAKPFIHKNLATCSHVFVRANQIKKALESPYKLKTVSTSRIKPAFGTFRDIDQFIPEIPQPETQNFNEEQLVDDFDVVKAPDVPFEVQTRQKPVRKTKNLQKSASEQSSSQPQTKKSTRTQQKKSTKTRKKVKFNVEHSYSQA</sequence>
<dbReference type="InterPro" id="IPR036397">
    <property type="entry name" value="RNaseH_sf"/>
</dbReference>
<comment type="caution">
    <text evidence="9">The sequence shown here is derived from an EMBL/GenBank/DDBJ whole genome shotgun (WGS) entry which is preliminary data.</text>
</comment>
<dbReference type="InterPro" id="IPR041373">
    <property type="entry name" value="RT_RNaseH"/>
</dbReference>
<proteinExistence type="predicted"/>
<dbReference type="PANTHER" id="PTHR38681">
    <property type="entry name" value="RETROVIRUS-RELATED POL POLYPROTEIN FROM TRANSPOSON 412-LIKE PROTEIN-RELATED"/>
    <property type="match status" value="1"/>
</dbReference>
<evidence type="ECO:0000256" key="3">
    <source>
        <dbReference type="ARBA" id="ARBA00022722"/>
    </source>
</evidence>
<keyword evidence="3" id="KW-0540">Nuclease</keyword>
<dbReference type="AlphaFoldDB" id="A0ABD2WEF1"/>
<keyword evidence="6" id="KW-0695">RNA-directed DNA polymerase</keyword>
<dbReference type="PANTHER" id="PTHR38681:SF1">
    <property type="entry name" value="RETROVIRUS-RELATED POL POLYPROTEIN FROM TRANSPOSON 412-LIKE PROTEIN"/>
    <property type="match status" value="1"/>
</dbReference>
<dbReference type="FunFam" id="3.30.420.10:FF:000032">
    <property type="entry name" value="Retrovirus-related Pol polyprotein from transposon 297-like Protein"/>
    <property type="match status" value="1"/>
</dbReference>
<evidence type="ECO:0000256" key="2">
    <source>
        <dbReference type="ARBA" id="ARBA00022695"/>
    </source>
</evidence>
<dbReference type="Proteomes" id="UP001627154">
    <property type="component" value="Unassembled WGS sequence"/>
</dbReference>
<keyword evidence="2" id="KW-0548">Nucleotidyltransferase</keyword>
<keyword evidence="5" id="KW-0378">Hydrolase</keyword>
<feature type="domain" description="Integrase catalytic" evidence="8">
    <location>
        <begin position="207"/>
        <end position="377"/>
    </location>
</feature>
<dbReference type="EMBL" id="JBJJXI010000111">
    <property type="protein sequence ID" value="KAL3391318.1"/>
    <property type="molecule type" value="Genomic_DNA"/>
</dbReference>
<dbReference type="GO" id="GO:0042575">
    <property type="term" value="C:DNA polymerase complex"/>
    <property type="evidence" value="ECO:0007669"/>
    <property type="project" value="UniProtKB-ARBA"/>
</dbReference>
<dbReference type="GO" id="GO:0003964">
    <property type="term" value="F:RNA-directed DNA polymerase activity"/>
    <property type="evidence" value="ECO:0007669"/>
    <property type="project" value="UniProtKB-KW"/>
</dbReference>
<evidence type="ECO:0000259" key="8">
    <source>
        <dbReference type="PROSITE" id="PS50994"/>
    </source>
</evidence>
<dbReference type="Pfam" id="PF17917">
    <property type="entry name" value="RT_RNaseH"/>
    <property type="match status" value="1"/>
</dbReference>
<dbReference type="InterPro" id="IPR043502">
    <property type="entry name" value="DNA/RNA_pol_sf"/>
</dbReference>
<feature type="region of interest" description="Disordered" evidence="7">
    <location>
        <begin position="491"/>
        <end position="548"/>
    </location>
</feature>
<keyword evidence="10" id="KW-1185">Reference proteome</keyword>
<evidence type="ECO:0000313" key="9">
    <source>
        <dbReference type="EMBL" id="KAL3391318.1"/>
    </source>
</evidence>
<dbReference type="SUPFAM" id="SSF56672">
    <property type="entry name" value="DNA/RNA polymerases"/>
    <property type="match status" value="1"/>
</dbReference>
<evidence type="ECO:0000256" key="6">
    <source>
        <dbReference type="ARBA" id="ARBA00022918"/>
    </source>
</evidence>
<dbReference type="GO" id="GO:0004519">
    <property type="term" value="F:endonuclease activity"/>
    <property type="evidence" value="ECO:0007669"/>
    <property type="project" value="UniProtKB-KW"/>
</dbReference>
<evidence type="ECO:0000256" key="7">
    <source>
        <dbReference type="SAM" id="MobiDB-lite"/>
    </source>
</evidence>
<dbReference type="Pfam" id="PF00665">
    <property type="entry name" value="rve"/>
    <property type="match status" value="1"/>
</dbReference>
<organism evidence="9 10">
    <name type="scientific">Trichogramma kaykai</name>
    <dbReference type="NCBI Taxonomy" id="54128"/>
    <lineage>
        <taxon>Eukaryota</taxon>
        <taxon>Metazoa</taxon>
        <taxon>Ecdysozoa</taxon>
        <taxon>Arthropoda</taxon>
        <taxon>Hexapoda</taxon>
        <taxon>Insecta</taxon>
        <taxon>Pterygota</taxon>
        <taxon>Neoptera</taxon>
        <taxon>Endopterygota</taxon>
        <taxon>Hymenoptera</taxon>
        <taxon>Apocrita</taxon>
        <taxon>Proctotrupomorpha</taxon>
        <taxon>Chalcidoidea</taxon>
        <taxon>Trichogrammatidae</taxon>
        <taxon>Trichogramma</taxon>
    </lineage>
</organism>
<evidence type="ECO:0000256" key="4">
    <source>
        <dbReference type="ARBA" id="ARBA00022759"/>
    </source>
</evidence>
<keyword evidence="1" id="KW-0808">Transferase</keyword>
<reference evidence="9 10" key="1">
    <citation type="journal article" date="2024" name="bioRxiv">
        <title>A reference genome for Trichogramma kaykai: A tiny desert-dwelling parasitoid wasp with competing sex-ratio distorters.</title>
        <authorList>
            <person name="Culotta J."/>
            <person name="Lindsey A.R."/>
        </authorList>
    </citation>
    <scope>NUCLEOTIDE SEQUENCE [LARGE SCALE GENOMIC DNA]</scope>
    <source>
        <strain evidence="9 10">KSX58</strain>
    </source>
</reference>
<protein>
    <recommendedName>
        <fullName evidence="8">Integrase catalytic domain-containing protein</fullName>
    </recommendedName>
</protein>
<dbReference type="InterPro" id="IPR012337">
    <property type="entry name" value="RNaseH-like_sf"/>
</dbReference>
<dbReference type="Gene3D" id="3.30.420.10">
    <property type="entry name" value="Ribonuclease H-like superfamily/Ribonuclease H"/>
    <property type="match status" value="1"/>
</dbReference>
<name>A0ABD2WEF1_9HYME</name>
<feature type="compositionally biased region" description="Basic residues" evidence="7">
    <location>
        <begin position="521"/>
        <end position="538"/>
    </location>
</feature>